<dbReference type="InterPro" id="IPR005119">
    <property type="entry name" value="LysR_subst-bd"/>
</dbReference>
<organism evidence="6 7">
    <name type="scientific">Shuttleworthella satelles DSM 14600</name>
    <dbReference type="NCBI Taxonomy" id="626523"/>
    <lineage>
        <taxon>Bacteria</taxon>
        <taxon>Bacillati</taxon>
        <taxon>Bacillota</taxon>
        <taxon>Clostridia</taxon>
        <taxon>Lachnospirales</taxon>
        <taxon>Lachnospiraceae</taxon>
        <taxon>Shuttleworthella</taxon>
    </lineage>
</organism>
<comment type="caution">
    <text evidence="6">The sequence shown here is derived from an EMBL/GenBank/DDBJ whole genome shotgun (WGS) entry which is preliminary data.</text>
</comment>
<dbReference type="FunFam" id="1.10.10.10:FF:000001">
    <property type="entry name" value="LysR family transcriptional regulator"/>
    <property type="match status" value="1"/>
</dbReference>
<evidence type="ECO:0000256" key="4">
    <source>
        <dbReference type="ARBA" id="ARBA00023163"/>
    </source>
</evidence>
<evidence type="ECO:0000313" key="7">
    <source>
        <dbReference type="Proteomes" id="UP000003494"/>
    </source>
</evidence>
<dbReference type="RefSeq" id="WP_006905742.1">
    <property type="nucleotide sequence ID" value="NZ_GG665866.1"/>
</dbReference>
<keyword evidence="3" id="KW-0238">DNA-binding</keyword>
<proteinExistence type="inferred from homology"/>
<accession>C4G9Q7</accession>
<evidence type="ECO:0000259" key="5">
    <source>
        <dbReference type="PROSITE" id="PS50931"/>
    </source>
</evidence>
<dbReference type="InterPro" id="IPR000847">
    <property type="entry name" value="LysR_HTH_N"/>
</dbReference>
<dbReference type="SUPFAM" id="SSF46785">
    <property type="entry name" value="Winged helix' DNA-binding domain"/>
    <property type="match status" value="1"/>
</dbReference>
<name>C4G9Q7_9FIRM</name>
<keyword evidence="7" id="KW-1185">Reference proteome</keyword>
<evidence type="ECO:0000256" key="3">
    <source>
        <dbReference type="ARBA" id="ARBA00023125"/>
    </source>
</evidence>
<dbReference type="Pfam" id="PF00126">
    <property type="entry name" value="HTH_1"/>
    <property type="match status" value="1"/>
</dbReference>
<dbReference type="EMBL" id="ACIP02000001">
    <property type="protein sequence ID" value="EEP29354.1"/>
    <property type="molecule type" value="Genomic_DNA"/>
</dbReference>
<dbReference type="GO" id="GO:0003677">
    <property type="term" value="F:DNA binding"/>
    <property type="evidence" value="ECO:0007669"/>
    <property type="project" value="UniProtKB-KW"/>
</dbReference>
<evidence type="ECO:0000256" key="1">
    <source>
        <dbReference type="ARBA" id="ARBA00009437"/>
    </source>
</evidence>
<dbReference type="Proteomes" id="UP000003494">
    <property type="component" value="Unassembled WGS sequence"/>
</dbReference>
<evidence type="ECO:0000313" key="6">
    <source>
        <dbReference type="EMBL" id="EEP29354.1"/>
    </source>
</evidence>
<dbReference type="PANTHER" id="PTHR30419">
    <property type="entry name" value="HTH-TYPE TRANSCRIPTIONAL REGULATOR YBHD"/>
    <property type="match status" value="1"/>
</dbReference>
<dbReference type="Pfam" id="PF03466">
    <property type="entry name" value="LysR_substrate"/>
    <property type="match status" value="1"/>
</dbReference>
<comment type="similarity">
    <text evidence="1">Belongs to the LysR transcriptional regulatory family.</text>
</comment>
<sequence length="289" mass="33249">MTLNQLEYFCAVCRYHSITRAANELYVSQPTISVAIRNLENEFHIRLFNHGKNQLALTPEGEAFYKKADQLLHYSQDLYSEFSLTARGNESIRLGIPPILSTVFFPEIMLAFQEKTHIPLQLFEYGSVRACKMVESEELDLAIANLDFYNVDKFHYQVMKTDSHVYCVSKTNPLAKRDSITFEMLADQPSILFNTDSVQNRTIMSRFHAAEITPNIIMYSSQISTARKYILEDIAGAFFYSSVPLSCDDIIKIPIEPEITSRIGIIWKKGVYVRDSVTRFIEFAKTYQL</sequence>
<dbReference type="PANTHER" id="PTHR30419:SF8">
    <property type="entry name" value="NITROGEN ASSIMILATION TRANSCRIPTIONAL ACTIVATOR-RELATED"/>
    <property type="match status" value="1"/>
</dbReference>
<dbReference type="STRING" id="626523.GCWU000342_00711"/>
<dbReference type="SUPFAM" id="SSF53850">
    <property type="entry name" value="Periplasmic binding protein-like II"/>
    <property type="match status" value="1"/>
</dbReference>
<dbReference type="AlphaFoldDB" id="C4G9Q7"/>
<protein>
    <submittedName>
        <fullName evidence="6">LysR substrate binding domain protein</fullName>
    </submittedName>
</protein>
<dbReference type="HOGENOM" id="CLU_039613_6_2_9"/>
<feature type="domain" description="HTH lysR-type" evidence="5">
    <location>
        <begin position="1"/>
        <end position="58"/>
    </location>
</feature>
<dbReference type="Gene3D" id="1.10.10.10">
    <property type="entry name" value="Winged helix-like DNA-binding domain superfamily/Winged helix DNA-binding domain"/>
    <property type="match status" value="1"/>
</dbReference>
<dbReference type="GO" id="GO:0003700">
    <property type="term" value="F:DNA-binding transcription factor activity"/>
    <property type="evidence" value="ECO:0007669"/>
    <property type="project" value="InterPro"/>
</dbReference>
<dbReference type="eggNOG" id="COG0583">
    <property type="taxonomic scope" value="Bacteria"/>
</dbReference>
<dbReference type="Gene3D" id="3.40.190.290">
    <property type="match status" value="1"/>
</dbReference>
<dbReference type="CDD" id="cd05466">
    <property type="entry name" value="PBP2_LTTR_substrate"/>
    <property type="match status" value="1"/>
</dbReference>
<dbReference type="PRINTS" id="PR00039">
    <property type="entry name" value="HTHLYSR"/>
</dbReference>
<dbReference type="PROSITE" id="PS50931">
    <property type="entry name" value="HTH_LYSR"/>
    <property type="match status" value="1"/>
</dbReference>
<dbReference type="InterPro" id="IPR036388">
    <property type="entry name" value="WH-like_DNA-bd_sf"/>
</dbReference>
<evidence type="ECO:0000256" key="2">
    <source>
        <dbReference type="ARBA" id="ARBA00023015"/>
    </source>
</evidence>
<reference evidence="6" key="1">
    <citation type="submission" date="2009-04" db="EMBL/GenBank/DDBJ databases">
        <authorList>
            <person name="Weinstock G."/>
            <person name="Sodergren E."/>
            <person name="Clifton S."/>
            <person name="Fulton L."/>
            <person name="Fulton B."/>
            <person name="Courtney L."/>
            <person name="Fronick C."/>
            <person name="Harrison M."/>
            <person name="Strong C."/>
            <person name="Farmer C."/>
            <person name="Delahaunty K."/>
            <person name="Markovic C."/>
            <person name="Hall O."/>
            <person name="Minx P."/>
            <person name="Tomlinson C."/>
            <person name="Mitreva M."/>
            <person name="Nelson J."/>
            <person name="Hou S."/>
            <person name="Wollam A."/>
            <person name="Pepin K.H."/>
            <person name="Johnson M."/>
            <person name="Bhonagiri V."/>
            <person name="Nash W.E."/>
            <person name="Warren W."/>
            <person name="Chinwalla A."/>
            <person name="Mardis E.R."/>
            <person name="Wilson R.K."/>
        </authorList>
    </citation>
    <scope>NUCLEOTIDE SEQUENCE [LARGE SCALE GENOMIC DNA]</scope>
    <source>
        <strain evidence="6">DSM 14600</strain>
    </source>
</reference>
<keyword evidence="4" id="KW-0804">Transcription</keyword>
<keyword evidence="2" id="KW-0805">Transcription regulation</keyword>
<dbReference type="InterPro" id="IPR050950">
    <property type="entry name" value="HTH-type_LysR_regulators"/>
</dbReference>
<gene>
    <name evidence="6" type="ORF">GCWU000342_00711</name>
</gene>
<dbReference type="InterPro" id="IPR036390">
    <property type="entry name" value="WH_DNA-bd_sf"/>
</dbReference>
<dbReference type="GO" id="GO:0005829">
    <property type="term" value="C:cytosol"/>
    <property type="evidence" value="ECO:0007669"/>
    <property type="project" value="TreeGrafter"/>
</dbReference>